<evidence type="ECO:0000313" key="14">
    <source>
        <dbReference type="EMBL" id="KAG9245856.1"/>
    </source>
</evidence>
<keyword evidence="5" id="KW-0808">Transferase</keyword>
<evidence type="ECO:0000256" key="4">
    <source>
        <dbReference type="ARBA" id="ARBA00022676"/>
    </source>
</evidence>
<feature type="region of interest" description="Disordered" evidence="11">
    <location>
        <begin position="1"/>
        <end position="140"/>
    </location>
</feature>
<comment type="similarity">
    <text evidence="2">Belongs to the glycosyltransferase 48 family.</text>
</comment>
<evidence type="ECO:0000256" key="2">
    <source>
        <dbReference type="ARBA" id="ARBA00009040"/>
    </source>
</evidence>
<dbReference type="EMBL" id="MU253828">
    <property type="protein sequence ID" value="KAG9245856.1"/>
    <property type="molecule type" value="Genomic_DNA"/>
</dbReference>
<dbReference type="InterPro" id="IPR003440">
    <property type="entry name" value="Glyco_trans_48_dom"/>
</dbReference>
<dbReference type="EC" id="2.4.1.34" evidence="3"/>
<dbReference type="GO" id="GO:0006075">
    <property type="term" value="P:(1-&gt;3)-beta-D-glucan biosynthetic process"/>
    <property type="evidence" value="ECO:0007669"/>
    <property type="project" value="InterPro"/>
</dbReference>
<dbReference type="Pfam" id="PF23605">
    <property type="entry name" value="FKS1_dom2"/>
    <property type="match status" value="1"/>
</dbReference>
<protein>
    <recommendedName>
        <fullName evidence="3">1,3-beta-glucan synthase</fullName>
        <ecNumber evidence="3">2.4.1.34</ecNumber>
    </recommendedName>
    <alternativeName>
        <fullName evidence="9">1,3-beta-D-glucan-UDP glucosyltransferase</fullName>
    </alternativeName>
</protein>
<evidence type="ECO:0000256" key="1">
    <source>
        <dbReference type="ARBA" id="ARBA00004141"/>
    </source>
</evidence>
<keyword evidence="6 12" id="KW-0812">Transmembrane</keyword>
<feature type="transmembrane region" description="Helical" evidence="12">
    <location>
        <begin position="1506"/>
        <end position="1526"/>
    </location>
</feature>
<dbReference type="PANTHER" id="PTHR12741:SF48">
    <property type="entry name" value="1,3-BETA-GLUCAN SYNTHASE COMPONENT FKS1-RELATED"/>
    <property type="match status" value="1"/>
</dbReference>
<accession>A0A9P7Z5X8</accession>
<dbReference type="InterPro" id="IPR056261">
    <property type="entry name" value="FKS1-like_dom2"/>
</dbReference>
<evidence type="ECO:0000256" key="7">
    <source>
        <dbReference type="ARBA" id="ARBA00022989"/>
    </source>
</evidence>
<evidence type="ECO:0000256" key="9">
    <source>
        <dbReference type="ARBA" id="ARBA00031935"/>
    </source>
</evidence>
<dbReference type="InterPro" id="IPR026899">
    <property type="entry name" value="FKS1-like_dom1"/>
</dbReference>
<organism evidence="14 15">
    <name type="scientific">Calycina marina</name>
    <dbReference type="NCBI Taxonomy" id="1763456"/>
    <lineage>
        <taxon>Eukaryota</taxon>
        <taxon>Fungi</taxon>
        <taxon>Dikarya</taxon>
        <taxon>Ascomycota</taxon>
        <taxon>Pezizomycotina</taxon>
        <taxon>Leotiomycetes</taxon>
        <taxon>Helotiales</taxon>
        <taxon>Pezizellaceae</taxon>
        <taxon>Calycina</taxon>
    </lineage>
</organism>
<reference evidence="14" key="1">
    <citation type="journal article" date="2021" name="IMA Fungus">
        <title>Genomic characterization of three marine fungi, including Emericellopsis atlantica sp. nov. with signatures of a generalist lifestyle and marine biomass degradation.</title>
        <authorList>
            <person name="Hagestad O.C."/>
            <person name="Hou L."/>
            <person name="Andersen J.H."/>
            <person name="Hansen E.H."/>
            <person name="Altermark B."/>
            <person name="Li C."/>
            <person name="Kuhnert E."/>
            <person name="Cox R.J."/>
            <person name="Crous P.W."/>
            <person name="Spatafora J.W."/>
            <person name="Lail K."/>
            <person name="Amirebrahimi M."/>
            <person name="Lipzen A."/>
            <person name="Pangilinan J."/>
            <person name="Andreopoulos W."/>
            <person name="Hayes R.D."/>
            <person name="Ng V."/>
            <person name="Grigoriev I.V."/>
            <person name="Jackson S.A."/>
            <person name="Sutton T.D.S."/>
            <person name="Dobson A.D.W."/>
            <person name="Rama T."/>
        </authorList>
    </citation>
    <scope>NUCLEOTIDE SEQUENCE</scope>
    <source>
        <strain evidence="14">TRa3180A</strain>
    </source>
</reference>
<keyword evidence="15" id="KW-1185">Reference proteome</keyword>
<dbReference type="OrthoDB" id="1880850at2759"/>
<proteinExistence type="inferred from homology"/>
<feature type="transmembrane region" description="Helical" evidence="12">
    <location>
        <begin position="553"/>
        <end position="576"/>
    </location>
</feature>
<evidence type="ECO:0000259" key="13">
    <source>
        <dbReference type="SMART" id="SM01205"/>
    </source>
</evidence>
<feature type="transmembrane region" description="Helical" evidence="12">
    <location>
        <begin position="1870"/>
        <end position="1894"/>
    </location>
</feature>
<feature type="transmembrane region" description="Helical" evidence="12">
    <location>
        <begin position="1713"/>
        <end position="1738"/>
    </location>
</feature>
<feature type="transmembrane region" description="Helical" evidence="12">
    <location>
        <begin position="1363"/>
        <end position="1382"/>
    </location>
</feature>
<feature type="transmembrane region" description="Helical" evidence="12">
    <location>
        <begin position="1618"/>
        <end position="1643"/>
    </location>
</feature>
<feature type="compositionally biased region" description="Polar residues" evidence="11">
    <location>
        <begin position="175"/>
        <end position="193"/>
    </location>
</feature>
<evidence type="ECO:0000313" key="15">
    <source>
        <dbReference type="Proteomes" id="UP000887226"/>
    </source>
</evidence>
<dbReference type="SMART" id="SM01205">
    <property type="entry name" value="FKS1_dom1"/>
    <property type="match status" value="1"/>
</dbReference>
<keyword evidence="7 12" id="KW-1133">Transmembrane helix</keyword>
<feature type="transmembrane region" description="Helical" evidence="12">
    <location>
        <begin position="1415"/>
        <end position="1436"/>
    </location>
</feature>
<evidence type="ECO:0000256" key="5">
    <source>
        <dbReference type="ARBA" id="ARBA00022679"/>
    </source>
</evidence>
<feature type="region of interest" description="Disordered" evidence="11">
    <location>
        <begin position="159"/>
        <end position="193"/>
    </location>
</feature>
<gene>
    <name evidence="14" type="ORF">BJ878DRAFT_540873</name>
</gene>
<dbReference type="GO" id="GO:0000148">
    <property type="term" value="C:1,3-beta-D-glucan synthase complex"/>
    <property type="evidence" value="ECO:0007669"/>
    <property type="project" value="InterPro"/>
</dbReference>
<sequence>MSGNPNQAHYDDGYGTQAGHHQQGNTDSYYQDDNAQPYYDQNGGYGDERQAGGHPHQGGDGYYDESGYYNADANNPYQQEGGYYEGGEHGEQYQDEYYNDQYYDQGAAAGQQQRQQHPGPKRRGDSEEDSETFSDFTMRSDMARATDMDYYGRGDERYNSYNESQMGDGRGFRPPSSQISYGGNRSSGASTPNYGMDYNNALPAGQRSREPYPAWTSDAQIPLSKEEVEDIFLDLTAKFGFQRDSMRNMYDHLMTLLDSRASRMTPNQALLSLHADYIGGDNANYRKWYFAAHLDLDDAVGFANMKLGKGNRRTRKARRAAKKAKNVDPKDEAQTLEQLEGDNSLEAAEYRWKTRMNRMSQHDRVRQIALYLLCWGEANQVRFMPECLCFIFKCADDYLNSPACQNLVEPVDEFTYLNNVITPLYQFCRDEGYEIQDGKYVRRERDHNKVVGYDDCNQLFWYPEGIERIALEDKTRLVDLSPAERFMKLKEVVWKKAFFKTYKETRSWFHMLVNFNRIWVIHITAFWFYTAKNSPSLLLGSAYEQEKNNDPPISVQLSAVALGGAVACLLMIVATICEWSYVPRRWAGAQHLSKKLLFLMVMLVLNAGPSVYIFIVPGVDQDGKIAHIIGIVQLLIALASFFFFAAMPLGGLFGSYLTRNSRQYVASQTFTASYPRLTGNDMWMSYGLWLCVFVAKLVESYFFLTLSLRDPIRYLSIMTITNCAGDKYLGTTLCHLQPMILLGIMIFTDLCLFFLDTFLWYIIMNTIYSVARSFYLGVSIWTPWRNIFSRLPKRIYSKVLATTDMEIKYKPKVLISQIWNAIVISMYREHLLAIDHVQKLLYHQVPSEQEGKRTLRAPTFFVSQEDHSFKTEFFPSQSEAERRISFFAQSLSTPIPEPLPVDNMPTFSVLIPHYSEKILLSLREIIREDDPYSRVTLLEYLKQLHPHEWDCFVKDTKILADETSQFNGDYDKNEKDTAKSKIDDLPFYCIGFKSAAPEYTLRTRIWASLRSQTLYRTISGFMNYSRAIKLLYRVENPEVVQMFGGNSDKLERELERMARRKFKLIVSMQRYAKFNKEEMENTEFLLRAYPDLQIAYLDEEPPVVEGEEPRLYSALIDGHSEIMENGMRRPKFRVQLSGNPILGDGKSDNQNHAIIFYRGEYIQLIDANQDNYLEECLKIRSVLAEFEEMTTDNVSPYTPGVETVKTNPVAILGAREYIFSENIGILGDVAAGKEQTFGTLFARTLATIGGKLHYGHPDFLNGIFMTTRGGVSKAQKGLHLNEDIYAGMTALLRGGRIKHCEYYQCGKGRDLGFGSILNFTTKIGTGMGEQMLSREYYYLGTQLPLDRFLSFYYAHPGFHINNMFIMLSVQMFMLCLINLGALRNQTIACTYNVNVPITDPMFPTGCANTDAIMNWVYRCIISIFIVFFFSFIPLVVQELTERGFWRAATRLGKQFCSLSPFFEVFVCQIYANSVQQDLSFGGARYIGTGRGFATARIPFGVLFSRFAGPSIYLGARLLMMLLFATVTIWQPALVYFWITLLALCVSPFIYNPHQFSWNDFFIDYRDFLRWMSRGNSRTHSSSWIAYCRLSRTRITGYKRKALGDPSSKMSGDVPRASFANLFFGEIIGPLVLVAITLIPYLFINSQTGVTIENNPDYVNSSGDTADTIEPTNALLRVGIVALAPVAVNAGVLAAMFSMACCMGPVLSMCCKKFGSVLAAIAHAVAVIFLLVSFEIMFFLEGFSFAKALLGMIASAAIQRFVYKLIVGLTLTREFKTDSSNIAFWTGKWYSMGWHSVSQPAREFLCKITELGMFAGDFVLGHILLFVMLPVIAIPQVDKIHSVMLFWLRPSRQIRPPIYSMKQSKLRKRRVWRYAILYFVLLILFVALIAGPIVAGKNILSDDLVYSIPMQLYQQGGLNNNDTLGTNETGTALASSADSTTTGSSDAAVTARGLHGIHLY</sequence>
<feature type="compositionally biased region" description="Low complexity" evidence="11">
    <location>
        <begin position="99"/>
        <end position="116"/>
    </location>
</feature>
<name>A0A9P7Z5X8_9HELO</name>
<feature type="transmembrane region" description="Helical" evidence="12">
    <location>
        <begin position="686"/>
        <end position="704"/>
    </location>
</feature>
<feature type="transmembrane region" description="Helical" evidence="12">
    <location>
        <begin position="625"/>
        <end position="653"/>
    </location>
</feature>
<feature type="transmembrane region" description="Helical" evidence="12">
    <location>
        <begin position="596"/>
        <end position="619"/>
    </location>
</feature>
<dbReference type="GO" id="GO:0005886">
    <property type="term" value="C:plasma membrane"/>
    <property type="evidence" value="ECO:0007669"/>
    <property type="project" value="TreeGrafter"/>
</dbReference>
<comment type="subcellular location">
    <subcellularLocation>
        <location evidence="1">Membrane</location>
        <topology evidence="1">Multi-pass membrane protein</topology>
    </subcellularLocation>
</comment>
<dbReference type="PANTHER" id="PTHR12741">
    <property type="entry name" value="LYST-INTERACTING PROTEIN LIP5 DOPAMINE RESPONSIVE PROTEIN DRG-1"/>
    <property type="match status" value="1"/>
</dbReference>
<feature type="transmembrane region" description="Helical" evidence="12">
    <location>
        <begin position="739"/>
        <end position="763"/>
    </location>
</feature>
<dbReference type="Pfam" id="PF14288">
    <property type="entry name" value="FKS1_dom1"/>
    <property type="match status" value="1"/>
</dbReference>
<evidence type="ECO:0000256" key="10">
    <source>
        <dbReference type="ARBA" id="ARBA00047777"/>
    </source>
</evidence>
<feature type="transmembrane region" description="Helical" evidence="12">
    <location>
        <begin position="1532"/>
        <end position="1550"/>
    </location>
</feature>
<dbReference type="GO" id="GO:0003843">
    <property type="term" value="F:1,3-beta-D-glucan synthase activity"/>
    <property type="evidence" value="ECO:0007669"/>
    <property type="project" value="UniProtKB-EC"/>
</dbReference>
<evidence type="ECO:0000256" key="6">
    <source>
        <dbReference type="ARBA" id="ARBA00022692"/>
    </source>
</evidence>
<evidence type="ECO:0000256" key="8">
    <source>
        <dbReference type="ARBA" id="ARBA00023136"/>
    </source>
</evidence>
<feature type="compositionally biased region" description="Polar residues" evidence="11">
    <location>
        <begin position="19"/>
        <end position="34"/>
    </location>
</feature>
<feature type="domain" description="1,3-beta-glucan synthase component FKS1-like" evidence="13">
    <location>
        <begin position="362"/>
        <end position="474"/>
    </location>
</feature>
<comment type="caution">
    <text evidence="14">The sequence shown here is derived from an EMBL/GenBank/DDBJ whole genome shotgun (WGS) entry which is preliminary data.</text>
</comment>
<evidence type="ECO:0000256" key="11">
    <source>
        <dbReference type="SAM" id="MobiDB-lite"/>
    </source>
</evidence>
<dbReference type="GO" id="GO:0051278">
    <property type="term" value="P:fungal-type cell wall polysaccharide biosynthetic process"/>
    <property type="evidence" value="ECO:0007669"/>
    <property type="project" value="TreeGrafter"/>
</dbReference>
<evidence type="ECO:0000256" key="12">
    <source>
        <dbReference type="SAM" id="Phobius"/>
    </source>
</evidence>
<feature type="transmembrane region" description="Helical" evidence="12">
    <location>
        <begin position="1744"/>
        <end position="1762"/>
    </location>
</feature>
<comment type="catalytic activity">
    <reaction evidence="10">
        <text>[(1-&gt;3)-beta-D-glucosyl](n) + UDP-alpha-D-glucose = [(1-&gt;3)-beta-D-glucosyl](n+1) + UDP + H(+)</text>
        <dbReference type="Rhea" id="RHEA:21476"/>
        <dbReference type="Rhea" id="RHEA-COMP:11146"/>
        <dbReference type="Rhea" id="RHEA-COMP:14303"/>
        <dbReference type="ChEBI" id="CHEBI:15378"/>
        <dbReference type="ChEBI" id="CHEBI:37671"/>
        <dbReference type="ChEBI" id="CHEBI:58223"/>
        <dbReference type="ChEBI" id="CHEBI:58885"/>
        <dbReference type="EC" id="2.4.1.34"/>
    </reaction>
</comment>
<dbReference type="Proteomes" id="UP000887226">
    <property type="component" value="Unassembled WGS sequence"/>
</dbReference>
<dbReference type="Pfam" id="PF02364">
    <property type="entry name" value="Glucan_synthase"/>
    <property type="match status" value="1"/>
</dbReference>
<keyword evidence="4" id="KW-0328">Glycosyltransferase</keyword>
<evidence type="ECO:0000256" key="3">
    <source>
        <dbReference type="ARBA" id="ARBA00012589"/>
    </source>
</evidence>
<feature type="transmembrane region" description="Helical" evidence="12">
    <location>
        <begin position="1679"/>
        <end position="1701"/>
    </location>
</feature>
<keyword evidence="8 12" id="KW-0472">Membrane</keyword>